<dbReference type="Pfam" id="PF24702">
    <property type="entry name" value="DUF7665"/>
    <property type="match status" value="1"/>
</dbReference>
<organism evidence="1 2">
    <name type="scientific">Mesorhizobium prunaredense</name>
    <dbReference type="NCBI Taxonomy" id="1631249"/>
    <lineage>
        <taxon>Bacteria</taxon>
        <taxon>Pseudomonadati</taxon>
        <taxon>Pseudomonadota</taxon>
        <taxon>Alphaproteobacteria</taxon>
        <taxon>Hyphomicrobiales</taxon>
        <taxon>Phyllobacteriaceae</taxon>
        <taxon>Mesorhizobium</taxon>
    </lineage>
</organism>
<dbReference type="EMBL" id="FTPD01000010">
    <property type="protein sequence ID" value="SIT54708.1"/>
    <property type="molecule type" value="Genomic_DNA"/>
</dbReference>
<dbReference type="AlphaFoldDB" id="A0A1R3V639"/>
<evidence type="ECO:0000313" key="1">
    <source>
        <dbReference type="EMBL" id="SIT54708.1"/>
    </source>
</evidence>
<keyword evidence="2" id="KW-1185">Reference proteome</keyword>
<gene>
    <name evidence="1" type="ORF">BQ8794_180052</name>
</gene>
<proteinExistence type="predicted"/>
<evidence type="ECO:0000313" key="2">
    <source>
        <dbReference type="Proteomes" id="UP000188388"/>
    </source>
</evidence>
<dbReference type="Proteomes" id="UP000188388">
    <property type="component" value="Unassembled WGS sequence"/>
</dbReference>
<name>A0A1R3V639_9HYPH</name>
<dbReference type="InterPro" id="IPR056082">
    <property type="entry name" value="BilB-like"/>
</dbReference>
<reference evidence="2" key="1">
    <citation type="submission" date="2017-01" db="EMBL/GenBank/DDBJ databases">
        <authorList>
            <person name="Brunel B."/>
        </authorList>
    </citation>
    <scope>NUCLEOTIDE SEQUENCE [LARGE SCALE GENOMIC DNA]</scope>
</reference>
<protein>
    <submittedName>
        <fullName evidence="1">Uncharacterized protein</fullName>
    </submittedName>
</protein>
<dbReference type="STRING" id="1631249.BQ8794_180052"/>
<accession>A0A1R3V639</accession>
<sequence length="154" mass="17380">MCAEERAFHAHLERPDFLLGKVKGRWRLLRVSWSTADFAVRARDDTEWGFRFLLDGYPAALPNARPCDVETGTPLTGDHWPKGSGRVGAAFNPGWNPAALYLPCDRLALPGHDQWITEHPELLWQPTRGIIHYLEIIHDLLSSFAYLPAVRPAA</sequence>